<keyword evidence="1" id="KW-0175">Coiled coil</keyword>
<dbReference type="GO" id="GO:0035493">
    <property type="term" value="P:SNARE complex assembly"/>
    <property type="evidence" value="ECO:0007669"/>
    <property type="project" value="TreeGrafter"/>
</dbReference>
<proteinExistence type="predicted"/>
<dbReference type="AlphaFoldDB" id="A0A8S3V5X4"/>
<evidence type="ECO:0000313" key="4">
    <source>
        <dbReference type="Proteomes" id="UP000683360"/>
    </source>
</evidence>
<dbReference type="Pfam" id="PF10186">
    <property type="entry name" value="ATG14"/>
    <property type="match status" value="1"/>
</dbReference>
<evidence type="ECO:0000256" key="1">
    <source>
        <dbReference type="ARBA" id="ARBA00023054"/>
    </source>
</evidence>
<dbReference type="PANTHER" id="PTHR15157">
    <property type="entry name" value="UV RADIATION RESISTANCE-ASSOCIATED GENE PROTEIN"/>
    <property type="match status" value="1"/>
</dbReference>
<evidence type="ECO:0000256" key="2">
    <source>
        <dbReference type="SAM" id="MobiDB-lite"/>
    </source>
</evidence>
<reference evidence="3" key="1">
    <citation type="submission" date="2021-03" db="EMBL/GenBank/DDBJ databases">
        <authorList>
            <person name="Bekaert M."/>
        </authorList>
    </citation>
    <scope>NUCLEOTIDE SEQUENCE</scope>
</reference>
<dbReference type="GO" id="GO:0005768">
    <property type="term" value="C:endosome"/>
    <property type="evidence" value="ECO:0007669"/>
    <property type="project" value="TreeGrafter"/>
</dbReference>
<dbReference type="EMBL" id="CAJPWZ010002971">
    <property type="protein sequence ID" value="CAG2249457.1"/>
    <property type="molecule type" value="Genomic_DNA"/>
</dbReference>
<gene>
    <name evidence="3" type="ORF">MEDL_61231</name>
</gene>
<protein>
    <submittedName>
        <fullName evidence="3">UVRAG</fullName>
    </submittedName>
</protein>
<dbReference type="GO" id="GO:0032991">
    <property type="term" value="C:protein-containing complex"/>
    <property type="evidence" value="ECO:0007669"/>
    <property type="project" value="UniProtKB-ARBA"/>
</dbReference>
<sequence length="766" mass="87871">MENSSKVARNYFELSSYQRRLRHLRCLALRNLCWPGHKGKDLTNLQSYFTLHTDRNVPAFYTSEKIQGSLNPTWQSFDISRYEDNISTRTRFLVVKVWVGIKDNFDLLIDWDVNLMGLVFFADKLQQDTVKYASNSLIFGMFDKYFAAPEVDLTKKPELSGNMMNIDSSAVRNSYRATSVSRIYTVLRATKQTQATVNKFHTKIEDKLLSSQEKSQKLSSREALIMKREQLRSELTWQMSRLQLAKDDLDKQKNISQKKEEEINERFLQLKKKGRFEENFIKEEAQWKIRRKQLISELETYVYPITENKKKDLLICHVKLPDSENFHGCDDTQVAVALGYTAHMVTMMSHILDVPLRYPIVHRSSRSQIMDHIHHKLTDKDNTFPLYSKGKEKFYFNYGVYLLNKDIGQLRFYCGMGTADLRTTLQNIKTLLELRLGTKVENQNRLHKPNSDIKDKNYSDIDTHSSLASGGRLSAPDSTDMVTIENVLAGTKTDRLKRENDSFSNLSSANSNANRQILEDHDSEEIHFHPSPDDNFFKISNPVSDKSDLFNDIDAIDSSLKVTELVDFSEFGINRGQYDRTDSLDVKARTDSNLTNNSGEGFGGKNLILESQMSTLSTTEYHQNHSDFKTFLSIGASSINSVDESQNQNASKDSSQKTFTEPLEDGSYEADHNLEDSYIDKKLNADTNQTDSSVQRGNCNKTVLHNTEPNDISSKTCDEFVSVVSNEDEEFPEIQRTFKTLSFRQTTEKPEDIESSCVSENIPDSL</sequence>
<keyword evidence="4" id="KW-1185">Reference proteome</keyword>
<dbReference type="GO" id="GO:0000149">
    <property type="term" value="F:SNARE binding"/>
    <property type="evidence" value="ECO:0007669"/>
    <property type="project" value="TreeGrafter"/>
</dbReference>
<dbReference type="OrthoDB" id="72772at2759"/>
<dbReference type="PANTHER" id="PTHR15157:SF5">
    <property type="entry name" value="UV RADIATION RESISTANCE-ASSOCIATED GENE PROTEIN"/>
    <property type="match status" value="1"/>
</dbReference>
<accession>A0A8S3V5X4</accession>
<dbReference type="InterPro" id="IPR018791">
    <property type="entry name" value="UV_resistance/autophagy_Atg14"/>
</dbReference>
<name>A0A8S3V5X4_MYTED</name>
<comment type="caution">
    <text evidence="3">The sequence shown here is derived from an EMBL/GenBank/DDBJ whole genome shotgun (WGS) entry which is preliminary data.</text>
</comment>
<feature type="region of interest" description="Disordered" evidence="2">
    <location>
        <begin position="642"/>
        <end position="668"/>
    </location>
</feature>
<feature type="compositionally biased region" description="Polar residues" evidence="2">
    <location>
        <begin position="642"/>
        <end position="659"/>
    </location>
</feature>
<dbReference type="Proteomes" id="UP000683360">
    <property type="component" value="Unassembled WGS sequence"/>
</dbReference>
<feature type="compositionally biased region" description="Polar residues" evidence="2">
    <location>
        <begin position="756"/>
        <end position="766"/>
    </location>
</feature>
<feature type="region of interest" description="Disordered" evidence="2">
    <location>
        <begin position="744"/>
        <end position="766"/>
    </location>
</feature>
<evidence type="ECO:0000313" key="3">
    <source>
        <dbReference type="EMBL" id="CAG2249457.1"/>
    </source>
</evidence>
<dbReference type="GO" id="GO:0000323">
    <property type="term" value="C:lytic vacuole"/>
    <property type="evidence" value="ECO:0007669"/>
    <property type="project" value="TreeGrafter"/>
</dbReference>
<organism evidence="3 4">
    <name type="scientific">Mytilus edulis</name>
    <name type="common">Blue mussel</name>
    <dbReference type="NCBI Taxonomy" id="6550"/>
    <lineage>
        <taxon>Eukaryota</taxon>
        <taxon>Metazoa</taxon>
        <taxon>Spiralia</taxon>
        <taxon>Lophotrochozoa</taxon>
        <taxon>Mollusca</taxon>
        <taxon>Bivalvia</taxon>
        <taxon>Autobranchia</taxon>
        <taxon>Pteriomorphia</taxon>
        <taxon>Mytilida</taxon>
        <taxon>Mytiloidea</taxon>
        <taxon>Mytilidae</taxon>
        <taxon>Mytilinae</taxon>
        <taxon>Mytilus</taxon>
    </lineage>
</organism>